<dbReference type="EMBL" id="VUAZ01000112">
    <property type="protein sequence ID" value="MPR03847.1"/>
    <property type="molecule type" value="Genomic_DNA"/>
</dbReference>
<name>A0A5N7KNT4_9PSED</name>
<dbReference type="Proteomes" id="UP000326112">
    <property type="component" value="Unassembled WGS sequence"/>
</dbReference>
<keyword evidence="2" id="KW-1185">Reference proteome</keyword>
<organism evidence="1 2">
    <name type="scientific">Pseudomonas kitaguniensis</name>
    <dbReference type="NCBI Taxonomy" id="2607908"/>
    <lineage>
        <taxon>Bacteria</taxon>
        <taxon>Pseudomonadati</taxon>
        <taxon>Pseudomonadota</taxon>
        <taxon>Gammaproteobacteria</taxon>
        <taxon>Pseudomonadales</taxon>
        <taxon>Pseudomonadaceae</taxon>
        <taxon>Pseudomonas</taxon>
    </lineage>
</organism>
<dbReference type="RefSeq" id="WP_152747261.1">
    <property type="nucleotide sequence ID" value="NZ_VUAZ01000112.1"/>
</dbReference>
<gene>
    <name evidence="1" type="ORF">F0169_18280</name>
</gene>
<evidence type="ECO:0008006" key="3">
    <source>
        <dbReference type="Google" id="ProtNLM"/>
    </source>
</evidence>
<reference evidence="1 2" key="1">
    <citation type="journal article" date="2020" name="Int. J. Syst. Evol. Microbiol.">
        <title>Pseudomonas kitaguniensis sp. nov., a pathogen causing bacterial rot of Welsh onion in Japan.</title>
        <authorList>
            <person name="Sawada H."/>
            <person name="Fujikawa T."/>
            <person name="Nishiwaki Y."/>
            <person name="Horita H."/>
        </authorList>
    </citation>
    <scope>NUCLEOTIDE SEQUENCE [LARGE SCALE GENOMIC DNA]</scope>
    <source>
        <strain evidence="1 2">MAFF 212408</strain>
    </source>
</reference>
<proteinExistence type="predicted"/>
<sequence length="239" mass="26588">MALVISGCSIVQPKSFTFQAELPENFTVGAVTHYESASGEMCSKRKAFRSKERNAANLVELQLPITDTAKGCSMVLKKVVLHIEGKWGERELEMSLQRAGLSIRDEPSETVRAFPTLGPLIFQGQCQWFFRTTGPRRYIVKILECRALDANGIVQKHLAGAALQRDQLAGKTVKMVLTVAKEELPAVGDSWIKFPNGWKRCMGKGPDDFYGFCRGNTKDFIPFKMPDGSNCTVYPNCTE</sequence>
<evidence type="ECO:0000313" key="1">
    <source>
        <dbReference type="EMBL" id="MPR03847.1"/>
    </source>
</evidence>
<evidence type="ECO:0000313" key="2">
    <source>
        <dbReference type="Proteomes" id="UP000326112"/>
    </source>
</evidence>
<comment type="caution">
    <text evidence="1">The sequence shown here is derived from an EMBL/GenBank/DDBJ whole genome shotgun (WGS) entry which is preliminary data.</text>
</comment>
<protein>
    <recommendedName>
        <fullName evidence="3">Lipoprotein</fullName>
    </recommendedName>
</protein>
<accession>A0A5N7KNT4</accession>
<reference evidence="1 2" key="2">
    <citation type="journal article" date="2023" name="Plant Pathol.">
        <title>Dismantling and reorganizing Pseudomonas marginalis sensu#lato.</title>
        <authorList>
            <person name="Sawada H."/>
            <person name="Fujikawa T."/>
            <person name="Satou M."/>
        </authorList>
    </citation>
    <scope>NUCLEOTIDE SEQUENCE [LARGE SCALE GENOMIC DNA]</scope>
    <source>
        <strain evidence="1 2">MAFF 212408</strain>
    </source>
</reference>